<dbReference type="EMBL" id="CM023488">
    <property type="protein sequence ID" value="KAH6924537.1"/>
    <property type="molecule type" value="Genomic_DNA"/>
</dbReference>
<comment type="caution">
    <text evidence="1">The sequence shown here is derived from an EMBL/GenBank/DDBJ whole genome shotgun (WGS) entry which is preliminary data.</text>
</comment>
<name>A0ACB7RRU5_HYAAI</name>
<keyword evidence="2" id="KW-1185">Reference proteome</keyword>
<accession>A0ACB7RRU5</accession>
<gene>
    <name evidence="1" type="ORF">HPB50_019386</name>
</gene>
<evidence type="ECO:0000313" key="1">
    <source>
        <dbReference type="EMBL" id="KAH6924537.1"/>
    </source>
</evidence>
<sequence>MAWGLGSWLRRCCCREAFFSAKLLQFNRQICNSLIGLANLKHVGVGLNTRRRGYVLRDRRTRGNGRGNDVIEVVFHLTQPNTVGREGDCTRVMLSQRKRRPLIVHSVLLISSNSGFEAGWSLTTARFLAVLAPSSLPERAGCNSNGRLHWELYLCEPDSTSDVGFFFLWAMSPKWVCLAYSSCWRCLLMEEPADSMMGDGGLRWGSSRARNENRNSIYWTSAMHPRRRPRIAPCRNRIDACRGGKGISDNPGVSPSDITISSGSKHDAGVVLWKLRQVMGAYVVAGCGSAGLGPRFWASARAGIGVCHPRSGVISIESTSSSLTSYSIVQRDNTAEAAATVLESAPEQLRRRAREWPPP</sequence>
<organism evidence="1 2">
    <name type="scientific">Hyalomma asiaticum</name>
    <name type="common">Tick</name>
    <dbReference type="NCBI Taxonomy" id="266040"/>
    <lineage>
        <taxon>Eukaryota</taxon>
        <taxon>Metazoa</taxon>
        <taxon>Ecdysozoa</taxon>
        <taxon>Arthropoda</taxon>
        <taxon>Chelicerata</taxon>
        <taxon>Arachnida</taxon>
        <taxon>Acari</taxon>
        <taxon>Parasitiformes</taxon>
        <taxon>Ixodida</taxon>
        <taxon>Ixodoidea</taxon>
        <taxon>Ixodidae</taxon>
        <taxon>Hyalomminae</taxon>
        <taxon>Hyalomma</taxon>
    </lineage>
</organism>
<reference evidence="1" key="1">
    <citation type="submission" date="2020-05" db="EMBL/GenBank/DDBJ databases">
        <title>Large-scale comparative analyses of tick genomes elucidate their genetic diversity and vector capacities.</title>
        <authorList>
            <person name="Jia N."/>
            <person name="Wang J."/>
            <person name="Shi W."/>
            <person name="Du L."/>
            <person name="Sun Y."/>
            <person name="Zhan W."/>
            <person name="Jiang J."/>
            <person name="Wang Q."/>
            <person name="Zhang B."/>
            <person name="Ji P."/>
            <person name="Sakyi L.B."/>
            <person name="Cui X."/>
            <person name="Yuan T."/>
            <person name="Jiang B."/>
            <person name="Yang W."/>
            <person name="Lam T.T.-Y."/>
            <person name="Chang Q."/>
            <person name="Ding S."/>
            <person name="Wang X."/>
            <person name="Zhu J."/>
            <person name="Ruan X."/>
            <person name="Zhao L."/>
            <person name="Wei J."/>
            <person name="Que T."/>
            <person name="Du C."/>
            <person name="Cheng J."/>
            <person name="Dai P."/>
            <person name="Han X."/>
            <person name="Huang E."/>
            <person name="Gao Y."/>
            <person name="Liu J."/>
            <person name="Shao H."/>
            <person name="Ye R."/>
            <person name="Li L."/>
            <person name="Wei W."/>
            <person name="Wang X."/>
            <person name="Wang C."/>
            <person name="Yang T."/>
            <person name="Huo Q."/>
            <person name="Li W."/>
            <person name="Guo W."/>
            <person name="Chen H."/>
            <person name="Zhou L."/>
            <person name="Ni X."/>
            <person name="Tian J."/>
            <person name="Zhou Y."/>
            <person name="Sheng Y."/>
            <person name="Liu T."/>
            <person name="Pan Y."/>
            <person name="Xia L."/>
            <person name="Li J."/>
            <person name="Zhao F."/>
            <person name="Cao W."/>
        </authorList>
    </citation>
    <scope>NUCLEOTIDE SEQUENCE</scope>
    <source>
        <strain evidence="1">Hyas-2018</strain>
    </source>
</reference>
<evidence type="ECO:0000313" key="2">
    <source>
        <dbReference type="Proteomes" id="UP000821845"/>
    </source>
</evidence>
<protein>
    <submittedName>
        <fullName evidence="1">Uncharacterized protein</fullName>
    </submittedName>
</protein>
<proteinExistence type="predicted"/>
<dbReference type="Proteomes" id="UP000821845">
    <property type="component" value="Chromosome 8"/>
</dbReference>